<evidence type="ECO:0000256" key="6">
    <source>
        <dbReference type="ARBA" id="ARBA00022801"/>
    </source>
</evidence>
<keyword evidence="18" id="KW-1185">Reference proteome</keyword>
<evidence type="ECO:0000256" key="12">
    <source>
        <dbReference type="ARBA" id="ARBA00023172"/>
    </source>
</evidence>
<dbReference type="GO" id="GO:0016787">
    <property type="term" value="F:hydrolase activity"/>
    <property type="evidence" value="ECO:0007669"/>
    <property type="project" value="UniProtKB-KW"/>
</dbReference>
<proteinExistence type="predicted"/>
<organism evidence="17 18">
    <name type="scientific">Armillaria ostoyae</name>
    <name type="common">Armillaria root rot fungus</name>
    <dbReference type="NCBI Taxonomy" id="47428"/>
    <lineage>
        <taxon>Eukaryota</taxon>
        <taxon>Fungi</taxon>
        <taxon>Dikarya</taxon>
        <taxon>Basidiomycota</taxon>
        <taxon>Agaricomycotina</taxon>
        <taxon>Agaricomycetes</taxon>
        <taxon>Agaricomycetidae</taxon>
        <taxon>Agaricales</taxon>
        <taxon>Marasmiineae</taxon>
        <taxon>Physalacriaceae</taxon>
        <taxon>Armillaria</taxon>
    </lineage>
</organism>
<gene>
    <name evidence="17" type="ORF">ARMOST_01564</name>
</gene>
<keyword evidence="5" id="KW-0255">Endonuclease</keyword>
<dbReference type="EMBL" id="FUEG01000001">
    <property type="protein sequence ID" value="SJK98299.1"/>
    <property type="molecule type" value="Genomic_DNA"/>
</dbReference>
<keyword evidence="7" id="KW-0460">Magnesium</keyword>
<reference evidence="18" key="1">
    <citation type="journal article" date="2017" name="Nat. Ecol. Evol.">
        <title>Genome expansion and lineage-specific genetic innovations in the forest pathogenic fungi Armillaria.</title>
        <authorList>
            <person name="Sipos G."/>
            <person name="Prasanna A.N."/>
            <person name="Walter M.C."/>
            <person name="O'Connor E."/>
            <person name="Balint B."/>
            <person name="Krizsan K."/>
            <person name="Kiss B."/>
            <person name="Hess J."/>
            <person name="Varga T."/>
            <person name="Slot J."/>
            <person name="Riley R."/>
            <person name="Boka B."/>
            <person name="Rigling D."/>
            <person name="Barry K."/>
            <person name="Lee J."/>
            <person name="Mihaltcheva S."/>
            <person name="LaButti K."/>
            <person name="Lipzen A."/>
            <person name="Waldron R."/>
            <person name="Moloney N.M."/>
            <person name="Sperisen C."/>
            <person name="Kredics L."/>
            <person name="Vagvoelgyi C."/>
            <person name="Patrignani A."/>
            <person name="Fitzpatrick D."/>
            <person name="Nagy I."/>
            <person name="Doyle S."/>
            <person name="Anderson J.B."/>
            <person name="Grigoriev I.V."/>
            <person name="Gueldener U."/>
            <person name="Muensterkoetter M."/>
            <person name="Nagy L.G."/>
        </authorList>
    </citation>
    <scope>NUCLEOTIDE SEQUENCE [LARGE SCALE GENOMIC DNA]</scope>
    <source>
        <strain evidence="18">C18/9</strain>
    </source>
</reference>
<dbReference type="STRING" id="47428.A0A284QP85"/>
<sequence length="628" mass="70275">MASKGLVDGLNITLDPLLGKCEDCILARQTCCLFNEPSDPNVDPLDLVATDLWGPSRTASVSGKTYLMILIDSETGYKDGEFLTDKSDDTTMAAFDKWRKLAEMQTGKNVKHVKADHAFARTKWVDYCAKHGIILELTAPHSSTQNGLAERAICMTMEDTRVLLSDSGLADCYWAEAAAMSIFTQNLTPSRRHPGKIPAEAFTKHTECGVPPSKLEPPSKKCVFLGYAGSNYRVLNQSGRVFMLRDVIFDEGIAHRSVAMGETELEPTSMPSSTPVAPAATMTPAAAEPTMSDIPEEPTLHRSSWLTCPSPNATESIMSAQHEAEACLKDDEWATNSRQPHASMAASEAKPDPYIPKNYRDALKVNEKRWKAAMDMEYNMHLQKHTWDLVNAPEGANIMDCKWVYGMKWDGDSNWLHDKARLVGKGYTQQYGLDYNDTWAVVTHLESVRMSAAVAMKLDLHLWQVDFISTYLNSEMKEDIYMCQPPGYVVEGQEDKVCKLVHTIYGTMQGGHDWYETLGKTYDDLGYRTSHADPCVRTIGASLNKEEVSHRKGELEEKWDLTDVGENHYFLGMRIDQDLEAGMISFSQHPYWENVFSDFNLTHLTPRSTLLPVGIILNHSQSPTMQAE</sequence>
<dbReference type="GO" id="GO:0004519">
    <property type="term" value="F:endonuclease activity"/>
    <property type="evidence" value="ECO:0007669"/>
    <property type="project" value="UniProtKB-KW"/>
</dbReference>
<dbReference type="InterPro" id="IPR057670">
    <property type="entry name" value="SH3_retrovirus"/>
</dbReference>
<dbReference type="SUPFAM" id="SSF53098">
    <property type="entry name" value="Ribonuclease H-like"/>
    <property type="match status" value="1"/>
</dbReference>
<dbReference type="OrthoDB" id="2963323at2759"/>
<dbReference type="PROSITE" id="PS50994">
    <property type="entry name" value="INTEGRASE"/>
    <property type="match status" value="1"/>
</dbReference>
<protein>
    <recommendedName>
        <fullName evidence="16">Integrase catalytic domain-containing protein</fullName>
    </recommendedName>
</protein>
<evidence type="ECO:0000256" key="1">
    <source>
        <dbReference type="ARBA" id="ARBA00022578"/>
    </source>
</evidence>
<evidence type="ECO:0000256" key="7">
    <source>
        <dbReference type="ARBA" id="ARBA00022842"/>
    </source>
</evidence>
<dbReference type="PANTHER" id="PTHR42648:SF11">
    <property type="entry name" value="TRANSPOSON TY4-P GAG-POL POLYPROTEIN"/>
    <property type="match status" value="1"/>
</dbReference>
<name>A0A284QP85_ARMOS</name>
<evidence type="ECO:0000256" key="9">
    <source>
        <dbReference type="ARBA" id="ARBA00022908"/>
    </source>
</evidence>
<feature type="domain" description="Integrase catalytic" evidence="16">
    <location>
        <begin position="36"/>
        <end position="206"/>
    </location>
</feature>
<dbReference type="AlphaFoldDB" id="A0A284QP85"/>
<dbReference type="GO" id="GO:0003723">
    <property type="term" value="F:RNA binding"/>
    <property type="evidence" value="ECO:0007669"/>
    <property type="project" value="UniProtKB-KW"/>
</dbReference>
<evidence type="ECO:0000313" key="18">
    <source>
        <dbReference type="Proteomes" id="UP000219338"/>
    </source>
</evidence>
<evidence type="ECO:0000256" key="13">
    <source>
        <dbReference type="ARBA" id="ARBA00023268"/>
    </source>
</evidence>
<dbReference type="Gene3D" id="3.30.420.10">
    <property type="entry name" value="Ribonuclease H-like superfamily/Ribonuclease H"/>
    <property type="match status" value="1"/>
</dbReference>
<keyword evidence="11" id="KW-0808">Transferase</keyword>
<dbReference type="GO" id="GO:0006310">
    <property type="term" value="P:DNA recombination"/>
    <property type="evidence" value="ECO:0007669"/>
    <property type="project" value="UniProtKB-KW"/>
</dbReference>
<keyword evidence="2" id="KW-0548">Nucleotidyltransferase</keyword>
<dbReference type="PANTHER" id="PTHR42648">
    <property type="entry name" value="TRANSPOSASE, PUTATIVE-RELATED"/>
    <property type="match status" value="1"/>
</dbReference>
<evidence type="ECO:0000256" key="4">
    <source>
        <dbReference type="ARBA" id="ARBA00022723"/>
    </source>
</evidence>
<dbReference type="GO" id="GO:0032196">
    <property type="term" value="P:transposition"/>
    <property type="evidence" value="ECO:0007669"/>
    <property type="project" value="UniProtKB-KW"/>
</dbReference>
<evidence type="ECO:0000256" key="11">
    <source>
        <dbReference type="ARBA" id="ARBA00022932"/>
    </source>
</evidence>
<keyword evidence="6" id="KW-0378">Hydrolase</keyword>
<dbReference type="Pfam" id="PF07727">
    <property type="entry name" value="RVT_2"/>
    <property type="match status" value="1"/>
</dbReference>
<keyword evidence="11" id="KW-0239">DNA-directed DNA polymerase</keyword>
<dbReference type="InterPro" id="IPR001584">
    <property type="entry name" value="Integrase_cat-core"/>
</dbReference>
<evidence type="ECO:0000256" key="8">
    <source>
        <dbReference type="ARBA" id="ARBA00022884"/>
    </source>
</evidence>
<dbReference type="Proteomes" id="UP000219338">
    <property type="component" value="Unassembled WGS sequence"/>
</dbReference>
<dbReference type="OMA" id="PLELICA"/>
<evidence type="ECO:0000256" key="14">
    <source>
        <dbReference type="ARBA" id="ARBA00048173"/>
    </source>
</evidence>
<evidence type="ECO:0000313" key="17">
    <source>
        <dbReference type="EMBL" id="SJK98299.1"/>
    </source>
</evidence>
<comment type="catalytic activity">
    <reaction evidence="15">
        <text>DNA(n) + a 2'-deoxyribonucleoside 5'-triphosphate = DNA(n+1) + diphosphate</text>
        <dbReference type="Rhea" id="RHEA:22508"/>
        <dbReference type="Rhea" id="RHEA-COMP:17339"/>
        <dbReference type="Rhea" id="RHEA-COMP:17340"/>
        <dbReference type="ChEBI" id="CHEBI:33019"/>
        <dbReference type="ChEBI" id="CHEBI:61560"/>
        <dbReference type="ChEBI" id="CHEBI:173112"/>
        <dbReference type="EC" id="2.7.7.7"/>
    </reaction>
</comment>
<comment type="catalytic activity">
    <reaction evidence="14">
        <text>DNA(n) + a 2'-deoxyribonucleoside 5'-triphosphate = DNA(n+1) + diphosphate</text>
        <dbReference type="Rhea" id="RHEA:22508"/>
        <dbReference type="Rhea" id="RHEA-COMP:17339"/>
        <dbReference type="Rhea" id="RHEA-COMP:17340"/>
        <dbReference type="ChEBI" id="CHEBI:33019"/>
        <dbReference type="ChEBI" id="CHEBI:61560"/>
        <dbReference type="ChEBI" id="CHEBI:173112"/>
        <dbReference type="EC" id="2.7.7.49"/>
    </reaction>
</comment>
<keyword evidence="4" id="KW-0479">Metal-binding</keyword>
<evidence type="ECO:0000259" key="16">
    <source>
        <dbReference type="PROSITE" id="PS50994"/>
    </source>
</evidence>
<keyword evidence="1" id="KW-0815">Transposition</keyword>
<dbReference type="GO" id="GO:0003964">
    <property type="term" value="F:RNA-directed DNA polymerase activity"/>
    <property type="evidence" value="ECO:0007669"/>
    <property type="project" value="UniProtKB-KW"/>
</dbReference>
<dbReference type="Pfam" id="PF25597">
    <property type="entry name" value="SH3_retrovirus"/>
    <property type="match status" value="1"/>
</dbReference>
<dbReference type="InterPro" id="IPR013103">
    <property type="entry name" value="RVT_2"/>
</dbReference>
<keyword evidence="3" id="KW-0540">Nuclease</keyword>
<keyword evidence="13" id="KW-0511">Multifunctional enzyme</keyword>
<evidence type="ECO:0000256" key="3">
    <source>
        <dbReference type="ARBA" id="ARBA00022722"/>
    </source>
</evidence>
<dbReference type="InterPro" id="IPR012337">
    <property type="entry name" value="RNaseH-like_sf"/>
</dbReference>
<evidence type="ECO:0000256" key="2">
    <source>
        <dbReference type="ARBA" id="ARBA00022695"/>
    </source>
</evidence>
<dbReference type="GO" id="GO:0003887">
    <property type="term" value="F:DNA-directed DNA polymerase activity"/>
    <property type="evidence" value="ECO:0007669"/>
    <property type="project" value="UniProtKB-KW"/>
</dbReference>
<accession>A0A284QP85</accession>
<dbReference type="InterPro" id="IPR036397">
    <property type="entry name" value="RNaseH_sf"/>
</dbReference>
<keyword evidence="8" id="KW-0694">RNA-binding</keyword>
<dbReference type="GO" id="GO:0046872">
    <property type="term" value="F:metal ion binding"/>
    <property type="evidence" value="ECO:0007669"/>
    <property type="project" value="UniProtKB-KW"/>
</dbReference>
<evidence type="ECO:0000256" key="15">
    <source>
        <dbReference type="ARBA" id="ARBA00049244"/>
    </source>
</evidence>
<keyword evidence="9" id="KW-0229">DNA integration</keyword>
<keyword evidence="10" id="KW-0695">RNA-directed DNA polymerase</keyword>
<evidence type="ECO:0000256" key="5">
    <source>
        <dbReference type="ARBA" id="ARBA00022759"/>
    </source>
</evidence>
<keyword evidence="12" id="KW-0233">DNA recombination</keyword>
<evidence type="ECO:0000256" key="10">
    <source>
        <dbReference type="ARBA" id="ARBA00022918"/>
    </source>
</evidence>
<dbReference type="GO" id="GO:0015074">
    <property type="term" value="P:DNA integration"/>
    <property type="evidence" value="ECO:0007669"/>
    <property type="project" value="UniProtKB-KW"/>
</dbReference>
<dbReference type="InterPro" id="IPR039537">
    <property type="entry name" value="Retrotran_Ty1/copia-like"/>
</dbReference>
<dbReference type="GO" id="GO:0005634">
    <property type="term" value="C:nucleus"/>
    <property type="evidence" value="ECO:0007669"/>
    <property type="project" value="UniProtKB-ARBA"/>
</dbReference>